<dbReference type="RefSeq" id="WP_196196380.1">
    <property type="nucleotide sequence ID" value="NZ_JADPRT010000011.1"/>
</dbReference>
<keyword evidence="6" id="KW-1185">Reference proteome</keyword>
<feature type="chain" id="PRO_5037872756" evidence="3">
    <location>
        <begin position="34"/>
        <end position="405"/>
    </location>
</feature>
<evidence type="ECO:0000256" key="1">
    <source>
        <dbReference type="ARBA" id="ARBA00006865"/>
    </source>
</evidence>
<dbReference type="InterPro" id="IPR013320">
    <property type="entry name" value="ConA-like_dom_sf"/>
</dbReference>
<name>A0A931B6S4_9ACTN</name>
<dbReference type="CDD" id="cd08023">
    <property type="entry name" value="GH16_laminarinase_like"/>
    <property type="match status" value="1"/>
</dbReference>
<dbReference type="AlphaFoldDB" id="A0A931B6S4"/>
<proteinExistence type="inferred from homology"/>
<feature type="signal peptide" evidence="3">
    <location>
        <begin position="1"/>
        <end position="33"/>
    </location>
</feature>
<dbReference type="InterPro" id="IPR050546">
    <property type="entry name" value="Glycosyl_Hydrlase_16"/>
</dbReference>
<comment type="similarity">
    <text evidence="1">Belongs to the glycosyl hydrolase 16 family.</text>
</comment>
<dbReference type="EMBL" id="JADPRT010000011">
    <property type="protein sequence ID" value="MBF9071201.1"/>
    <property type="molecule type" value="Genomic_DNA"/>
</dbReference>
<keyword evidence="3" id="KW-0732">Signal</keyword>
<dbReference type="Gene3D" id="2.60.120.200">
    <property type="match status" value="1"/>
</dbReference>
<dbReference type="GO" id="GO:0004553">
    <property type="term" value="F:hydrolase activity, hydrolyzing O-glycosyl compounds"/>
    <property type="evidence" value="ECO:0007669"/>
    <property type="project" value="InterPro"/>
</dbReference>
<gene>
    <name evidence="5" type="ORF">I2501_24600</name>
</gene>
<dbReference type="SUPFAM" id="SSF49899">
    <property type="entry name" value="Concanavalin A-like lectins/glucanases"/>
    <property type="match status" value="1"/>
</dbReference>
<keyword evidence="5" id="KW-0378">Hydrolase</keyword>
<dbReference type="InterPro" id="IPR000757">
    <property type="entry name" value="Beta-glucanase-like"/>
</dbReference>
<reference evidence="5" key="1">
    <citation type="submission" date="2020-11" db="EMBL/GenBank/DDBJ databases">
        <title>Isolation and identification of active actinomycetes.</title>
        <authorList>
            <person name="Yu B."/>
        </authorList>
    </citation>
    <scope>NUCLEOTIDE SEQUENCE</scope>
    <source>
        <strain evidence="5">NEAU-YB345</strain>
    </source>
</reference>
<protein>
    <submittedName>
        <fullName evidence="5">Glycoside hydrolase family 16 protein</fullName>
    </submittedName>
</protein>
<evidence type="ECO:0000256" key="3">
    <source>
        <dbReference type="SAM" id="SignalP"/>
    </source>
</evidence>
<feature type="region of interest" description="Disordered" evidence="2">
    <location>
        <begin position="134"/>
        <end position="184"/>
    </location>
</feature>
<dbReference type="Proteomes" id="UP000657385">
    <property type="component" value="Unassembled WGS sequence"/>
</dbReference>
<organism evidence="5 6">
    <name type="scientific">Streptacidiphilus fuscans</name>
    <dbReference type="NCBI Taxonomy" id="2789292"/>
    <lineage>
        <taxon>Bacteria</taxon>
        <taxon>Bacillati</taxon>
        <taxon>Actinomycetota</taxon>
        <taxon>Actinomycetes</taxon>
        <taxon>Kitasatosporales</taxon>
        <taxon>Streptomycetaceae</taxon>
        <taxon>Streptacidiphilus</taxon>
    </lineage>
</organism>
<evidence type="ECO:0000313" key="5">
    <source>
        <dbReference type="EMBL" id="MBF9071201.1"/>
    </source>
</evidence>
<dbReference type="PANTHER" id="PTHR10963:SF55">
    <property type="entry name" value="GLYCOSIDE HYDROLASE FAMILY 16 PROTEIN"/>
    <property type="match status" value="1"/>
</dbReference>
<accession>A0A931B6S4</accession>
<dbReference type="PROSITE" id="PS51762">
    <property type="entry name" value="GH16_2"/>
    <property type="match status" value="1"/>
</dbReference>
<dbReference type="PANTHER" id="PTHR10963">
    <property type="entry name" value="GLYCOSYL HYDROLASE-RELATED"/>
    <property type="match status" value="1"/>
</dbReference>
<evidence type="ECO:0000313" key="6">
    <source>
        <dbReference type="Proteomes" id="UP000657385"/>
    </source>
</evidence>
<evidence type="ECO:0000256" key="2">
    <source>
        <dbReference type="SAM" id="MobiDB-lite"/>
    </source>
</evidence>
<comment type="caution">
    <text evidence="5">The sequence shown here is derived from an EMBL/GenBank/DDBJ whole genome shotgun (WGS) entry which is preliminary data.</text>
</comment>
<sequence length="405" mass="42792">MRPTLSTPARILAFTAAPALLLGGAVVSTQADAATPSVSETGLTAPTSGDTASATLTVRSTACTTVRSIGVAVRDASGNNVDFPQWDSNARICPTGLTFHAGSRTFAPGRYTMMGAYLDAAGWHNLAAKTLTIGSGTTTGTPTPAPTSTPTPKPTSTPTPAPTPSTPAPSSSLPAGVATSTTPVWDEEFTNPITWGQRWVGTTTTSYQYGNHNPSDNKLDWLDPNDVSVANGVATFTAQPSTHTLENGQQAWTTGLLTTEGSQEGFQVKTGDYVEARVKLPTQQGAWPALWTWKNGNGEIDSFEYHPDNPNLLELSNHVNAAHDYYTDANAIKPGQWVTIGTKYGANSVDWYINGVKVYSDNTGVGANWSAYLILNLSLSAGQYHPAPSGSTPITFSVDYLRVYN</sequence>
<evidence type="ECO:0000259" key="4">
    <source>
        <dbReference type="PROSITE" id="PS51762"/>
    </source>
</evidence>
<feature type="compositionally biased region" description="Pro residues" evidence="2">
    <location>
        <begin position="143"/>
        <end position="167"/>
    </location>
</feature>
<dbReference type="GO" id="GO:0005975">
    <property type="term" value="P:carbohydrate metabolic process"/>
    <property type="evidence" value="ECO:0007669"/>
    <property type="project" value="InterPro"/>
</dbReference>
<feature type="domain" description="GH16" evidence="4">
    <location>
        <begin position="206"/>
        <end position="405"/>
    </location>
</feature>